<sequence length="319" mass="33404">MHRSLSRRRLLATGTALGAGAALAPLGPLAPPAHAAGDRPTTFSLPDGFRPEGIAIGRGPYAYFGSIGDGSVYRADLTTGRGRLITGSLGTDRQSVGLKLDARGRLFIAGGLGRVRVVDARSGAVLASYEVGGGVPTLVNDVVLTPDAAYFTDSFQARLFVLPLGRHGELPGPDGIRTLPLTGEWVQSSFTANGIERTPDGAALLVVNVVAGALFRVDPRTGDARKVPHTGPPLVNGDGLLLLGRQLYVVQQFQNAVDVLCLNGSGTRGRAVARITDPRFDIPTTAAVCGDRIYLPNARLNVDPPLPTTTYTVVAVERV</sequence>
<dbReference type="PROSITE" id="PS51318">
    <property type="entry name" value="TAT"/>
    <property type="match status" value="1"/>
</dbReference>
<keyword evidence="1" id="KW-0732">Signal</keyword>
<dbReference type="InterPro" id="IPR015943">
    <property type="entry name" value="WD40/YVTN_repeat-like_dom_sf"/>
</dbReference>
<proteinExistence type="predicted"/>
<organism evidence="2 3">
    <name type="scientific">Streptomyces rimosus subsp. rimosus</name>
    <dbReference type="NCBI Taxonomy" id="132474"/>
    <lineage>
        <taxon>Bacteria</taxon>
        <taxon>Bacillati</taxon>
        <taxon>Actinomycetota</taxon>
        <taxon>Actinomycetes</taxon>
        <taxon>Kitasatosporales</taxon>
        <taxon>Streptomycetaceae</taxon>
        <taxon>Streptomyces</taxon>
    </lineage>
</organism>
<protein>
    <recommendedName>
        <fullName evidence="4">Superoxide dismutase</fullName>
    </recommendedName>
</protein>
<evidence type="ECO:0008006" key="4">
    <source>
        <dbReference type="Google" id="ProtNLM"/>
    </source>
</evidence>
<gene>
    <name evidence="2" type="ORF">SRIMR7_33230</name>
</gene>
<name>A0ABY3ZB69_STRRM</name>
<dbReference type="EMBL" id="CP094298">
    <property type="protein sequence ID" value="UNZ07028.1"/>
    <property type="molecule type" value="Genomic_DNA"/>
</dbReference>
<evidence type="ECO:0000256" key="1">
    <source>
        <dbReference type="SAM" id="SignalP"/>
    </source>
</evidence>
<accession>A0ABY3ZB69</accession>
<evidence type="ECO:0000313" key="2">
    <source>
        <dbReference type="EMBL" id="UNZ07028.1"/>
    </source>
</evidence>
<dbReference type="SUPFAM" id="SSF63829">
    <property type="entry name" value="Calcium-dependent phosphotriesterase"/>
    <property type="match status" value="1"/>
</dbReference>
<dbReference type="Proteomes" id="UP000829494">
    <property type="component" value="Chromosome"/>
</dbReference>
<dbReference type="InterPro" id="IPR006311">
    <property type="entry name" value="TAT_signal"/>
</dbReference>
<reference evidence="2 3" key="1">
    <citation type="submission" date="2022-03" db="EMBL/GenBank/DDBJ databases">
        <title>Complete genome of Streptomyces rimosus ssp. rimosus R7 (=ATCC 10970).</title>
        <authorList>
            <person name="Beganovic S."/>
            <person name="Ruckert C."/>
            <person name="Busche T."/>
            <person name="Kalinowski J."/>
            <person name="Wittmann C."/>
        </authorList>
    </citation>
    <scope>NUCLEOTIDE SEQUENCE [LARGE SCALE GENOMIC DNA]</scope>
    <source>
        <strain evidence="2 3">R7</strain>
    </source>
</reference>
<dbReference type="GeneID" id="66853832"/>
<evidence type="ECO:0000313" key="3">
    <source>
        <dbReference type="Proteomes" id="UP000829494"/>
    </source>
</evidence>
<dbReference type="RefSeq" id="WP_003986298.1">
    <property type="nucleotide sequence ID" value="NZ_CP043497.1"/>
</dbReference>
<keyword evidence="3" id="KW-1185">Reference proteome</keyword>
<feature type="signal peptide" evidence="1">
    <location>
        <begin position="1"/>
        <end position="35"/>
    </location>
</feature>
<feature type="chain" id="PRO_5045503666" description="Superoxide dismutase" evidence="1">
    <location>
        <begin position="36"/>
        <end position="319"/>
    </location>
</feature>
<dbReference type="Gene3D" id="2.130.10.10">
    <property type="entry name" value="YVTN repeat-like/Quinoprotein amine dehydrogenase"/>
    <property type="match status" value="1"/>
</dbReference>